<dbReference type="GO" id="GO:0019852">
    <property type="term" value="P:L-ascorbic acid metabolic process"/>
    <property type="evidence" value="ECO:0007669"/>
    <property type="project" value="TreeGrafter"/>
</dbReference>
<sequence length="286" mass="32932">MHNLDKRPLGLYEKALPNKMDWKTKLESAKEAGFDFIEISVDESDGRLARLDWSQKKRDEIKELIARTGVRISSMCLSAHRRFPFGSEDEKTRERAREIMVKAIELSVDLGIRIIQLAGYDVYYEESNDRTKELFLEGLKEAVTLASRAGVILAIEIMDTQFLGTITRVMKYINELKSPWLKIYPDLGNLSQWAINPEGELELGLEHIVAIHIKDTKPGLFKCVPFGEGTVEFTKLFSKLKKLDYQGAFLIEMWADNNQSYNQKRAIKEVREARIWVEEKMKKGGL</sequence>
<keyword evidence="5" id="KW-1185">Reference proteome</keyword>
<evidence type="ECO:0000313" key="4">
    <source>
        <dbReference type="EMBL" id="SNY16172.1"/>
    </source>
</evidence>
<name>A0A285FXW8_9FIRM</name>
<protein>
    <recommendedName>
        <fullName evidence="2">L-ribulose-5-phosphate 3-epimerase</fullName>
    </recommendedName>
</protein>
<evidence type="ECO:0000259" key="3">
    <source>
        <dbReference type="Pfam" id="PF01261"/>
    </source>
</evidence>
<dbReference type="InterPro" id="IPR036237">
    <property type="entry name" value="Xyl_isomerase-like_sf"/>
</dbReference>
<dbReference type="Gene3D" id="3.20.20.150">
    <property type="entry name" value="Divalent-metal-dependent TIM barrel enzymes"/>
    <property type="match status" value="1"/>
</dbReference>
<evidence type="ECO:0000256" key="1">
    <source>
        <dbReference type="ARBA" id="ARBA00023235"/>
    </source>
</evidence>
<dbReference type="RefSeq" id="WP_172431815.1">
    <property type="nucleotide sequence ID" value="NZ_OBDZ01000003.1"/>
</dbReference>
<dbReference type="InterPro" id="IPR050417">
    <property type="entry name" value="Sugar_Epim/Isomerase"/>
</dbReference>
<dbReference type="Pfam" id="PF01261">
    <property type="entry name" value="AP_endonuc_2"/>
    <property type="match status" value="1"/>
</dbReference>
<evidence type="ECO:0000313" key="5">
    <source>
        <dbReference type="Proteomes" id="UP000219573"/>
    </source>
</evidence>
<dbReference type="InterPro" id="IPR013022">
    <property type="entry name" value="Xyl_isomerase-like_TIM-brl"/>
</dbReference>
<dbReference type="AlphaFoldDB" id="A0A285FXW8"/>
<dbReference type="NCBIfam" id="TIGR00542">
    <property type="entry name" value="hxl6Piso_put"/>
    <property type="match status" value="1"/>
</dbReference>
<dbReference type="PANTHER" id="PTHR43489:SF1">
    <property type="entry name" value="L-RIBULOSE-5-PHOSPHATE 3-EPIMERASE SGBU-RELATED"/>
    <property type="match status" value="1"/>
</dbReference>
<dbReference type="PANTHER" id="PTHR43489">
    <property type="entry name" value="ISOMERASE"/>
    <property type="match status" value="1"/>
</dbReference>
<accession>A0A285FXW8</accession>
<dbReference type="NCBIfam" id="NF009688">
    <property type="entry name" value="PRK13209.1"/>
    <property type="match status" value="1"/>
</dbReference>
<dbReference type="GO" id="GO:0034015">
    <property type="term" value="F:L-ribulose-5-phosphate 3-epimerase activity"/>
    <property type="evidence" value="ECO:0007669"/>
    <property type="project" value="TreeGrafter"/>
</dbReference>
<evidence type="ECO:0000256" key="2">
    <source>
        <dbReference type="NCBIfam" id="TIGR00542"/>
    </source>
</evidence>
<gene>
    <name evidence="4" type="ORF">SAMN06265827_103177</name>
</gene>
<dbReference type="GO" id="GO:0016861">
    <property type="term" value="F:intramolecular oxidoreductase activity, interconverting aldoses and ketoses"/>
    <property type="evidence" value="ECO:0007669"/>
    <property type="project" value="InterPro"/>
</dbReference>
<feature type="domain" description="Xylose isomerase-like TIM barrel" evidence="3">
    <location>
        <begin position="27"/>
        <end position="269"/>
    </location>
</feature>
<keyword evidence="1" id="KW-0413">Isomerase</keyword>
<dbReference type="EMBL" id="OBDZ01000003">
    <property type="protein sequence ID" value="SNY16172.1"/>
    <property type="molecule type" value="Genomic_DNA"/>
</dbReference>
<dbReference type="SUPFAM" id="SSF51658">
    <property type="entry name" value="Xylose isomerase-like"/>
    <property type="match status" value="1"/>
</dbReference>
<organism evidence="4 5">
    <name type="scientific">Orenia metallireducens</name>
    <dbReference type="NCBI Taxonomy" id="1413210"/>
    <lineage>
        <taxon>Bacteria</taxon>
        <taxon>Bacillati</taxon>
        <taxon>Bacillota</taxon>
        <taxon>Clostridia</taxon>
        <taxon>Halanaerobiales</taxon>
        <taxon>Halobacteroidaceae</taxon>
        <taxon>Orenia</taxon>
    </lineage>
</organism>
<proteinExistence type="predicted"/>
<dbReference type="InterPro" id="IPR004560">
    <property type="entry name" value="L-Ru-5P_3-Epase"/>
</dbReference>
<dbReference type="Proteomes" id="UP000219573">
    <property type="component" value="Unassembled WGS sequence"/>
</dbReference>
<dbReference type="NCBIfam" id="NF009689">
    <property type="entry name" value="PRK13210.1"/>
    <property type="match status" value="1"/>
</dbReference>
<reference evidence="5" key="1">
    <citation type="submission" date="2017-09" db="EMBL/GenBank/DDBJ databases">
        <authorList>
            <person name="Varghese N."/>
            <person name="Submissions S."/>
        </authorList>
    </citation>
    <scope>NUCLEOTIDE SEQUENCE [LARGE SCALE GENOMIC DNA]</scope>
    <source>
        <strain evidence="5">MSL47</strain>
    </source>
</reference>